<evidence type="ECO:0000256" key="10">
    <source>
        <dbReference type="ARBA" id="ARBA00022847"/>
    </source>
</evidence>
<evidence type="ECO:0000256" key="15">
    <source>
        <dbReference type="ARBA" id="ARBA00023136"/>
    </source>
</evidence>
<dbReference type="NCBIfam" id="TIGR00367">
    <property type="entry name" value="calcium/sodium antiporter"/>
    <property type="match status" value="1"/>
</dbReference>
<dbReference type="GO" id="GO:0015293">
    <property type="term" value="F:symporter activity"/>
    <property type="evidence" value="ECO:0007669"/>
    <property type="project" value="UniProtKB-KW"/>
</dbReference>
<keyword evidence="10" id="KW-0769">Symport</keyword>
<dbReference type="FunFam" id="1.20.1420.30:FF:000018">
    <property type="entry name" value="Sodium/potassium/calcium exchanger 2"/>
    <property type="match status" value="1"/>
</dbReference>
<comment type="similarity">
    <text evidence="2">Belongs to the Ca(2+):cation antiporter (CaCA) (TC 2.A.19) family. SLC24A subfamily.</text>
</comment>
<keyword evidence="3" id="KW-0813">Transport</keyword>
<dbReference type="GO" id="GO:0005886">
    <property type="term" value="C:plasma membrane"/>
    <property type="evidence" value="ECO:0007669"/>
    <property type="project" value="TreeGrafter"/>
</dbReference>
<dbReference type="OrthoDB" id="2127281at2759"/>
<evidence type="ECO:0000256" key="14">
    <source>
        <dbReference type="ARBA" id="ARBA00023065"/>
    </source>
</evidence>
<dbReference type="Pfam" id="PF01699">
    <property type="entry name" value="Na_Ca_ex"/>
    <property type="match status" value="2"/>
</dbReference>
<evidence type="ECO:0000256" key="3">
    <source>
        <dbReference type="ARBA" id="ARBA00022448"/>
    </source>
</evidence>
<dbReference type="GO" id="GO:0008273">
    <property type="term" value="F:calcium, potassium:sodium antiporter activity"/>
    <property type="evidence" value="ECO:0007669"/>
    <property type="project" value="TreeGrafter"/>
</dbReference>
<dbReference type="OMA" id="FLREREF"/>
<feature type="transmembrane region" description="Helical" evidence="18">
    <location>
        <begin position="41"/>
        <end position="61"/>
    </location>
</feature>
<evidence type="ECO:0000256" key="6">
    <source>
        <dbReference type="ARBA" id="ARBA00022568"/>
    </source>
</evidence>
<evidence type="ECO:0000256" key="12">
    <source>
        <dbReference type="ARBA" id="ARBA00022989"/>
    </source>
</evidence>
<evidence type="ECO:0000256" key="4">
    <source>
        <dbReference type="ARBA" id="ARBA00022449"/>
    </source>
</evidence>
<keyword evidence="15 18" id="KW-0472">Membrane</keyword>
<dbReference type="RefSeq" id="XP_038050398.1">
    <property type="nucleotide sequence ID" value="XM_038194470.1"/>
</dbReference>
<feature type="transmembrane region" description="Helical" evidence="18">
    <location>
        <begin position="602"/>
        <end position="620"/>
    </location>
</feature>
<evidence type="ECO:0000256" key="9">
    <source>
        <dbReference type="ARBA" id="ARBA00022837"/>
    </source>
</evidence>
<protein>
    <recommendedName>
        <fullName evidence="19">Sodium/calcium exchanger membrane region domain-containing protein</fullName>
    </recommendedName>
</protein>
<keyword evidence="6" id="KW-0109">Calcium transport</keyword>
<accession>A0A913ZF35</accession>
<evidence type="ECO:0000313" key="20">
    <source>
        <dbReference type="EnsemblMetazoa" id="XP_038050397.1"/>
    </source>
</evidence>
<evidence type="ECO:0000256" key="7">
    <source>
        <dbReference type="ARBA" id="ARBA00022692"/>
    </source>
</evidence>
<feature type="transmembrane region" description="Helical" evidence="18">
    <location>
        <begin position="425"/>
        <end position="445"/>
    </location>
</feature>
<dbReference type="FunFam" id="1.20.1420.30:FF:000009">
    <property type="entry name" value="sodium/potassium/calcium exchanger 5 isoform X2"/>
    <property type="match status" value="1"/>
</dbReference>
<keyword evidence="5" id="KW-0633">Potassium transport</keyword>
<dbReference type="GO" id="GO:0006874">
    <property type="term" value="P:intracellular calcium ion homeostasis"/>
    <property type="evidence" value="ECO:0007669"/>
    <property type="project" value="TreeGrafter"/>
</dbReference>
<reference evidence="20" key="1">
    <citation type="submission" date="2022-11" db="UniProtKB">
        <authorList>
            <consortium name="EnsemblMetazoa"/>
        </authorList>
    </citation>
    <scope>IDENTIFICATION</scope>
</reference>
<feature type="domain" description="Sodium/calcium exchanger membrane region" evidence="19">
    <location>
        <begin position="114"/>
        <end position="253"/>
    </location>
</feature>
<evidence type="ECO:0000256" key="17">
    <source>
        <dbReference type="SAM" id="MobiDB-lite"/>
    </source>
</evidence>
<evidence type="ECO:0000313" key="21">
    <source>
        <dbReference type="Proteomes" id="UP000887568"/>
    </source>
</evidence>
<evidence type="ECO:0000256" key="11">
    <source>
        <dbReference type="ARBA" id="ARBA00022958"/>
    </source>
</evidence>
<dbReference type="InterPro" id="IPR004481">
    <property type="entry name" value="K/Na/Ca-exchanger"/>
</dbReference>
<keyword evidence="9" id="KW-0106">Calcium</keyword>
<keyword evidence="8" id="KW-0732">Signal</keyword>
<keyword evidence="16" id="KW-0739">Sodium transport</keyword>
<keyword evidence="7 18" id="KW-0812">Transmembrane</keyword>
<evidence type="ECO:0000256" key="5">
    <source>
        <dbReference type="ARBA" id="ARBA00022538"/>
    </source>
</evidence>
<keyword evidence="12 18" id="KW-1133">Transmembrane helix</keyword>
<feature type="transmembrane region" description="Helical" evidence="18">
    <location>
        <begin position="176"/>
        <end position="199"/>
    </location>
</feature>
<feature type="domain" description="Sodium/calcium exchanger membrane region" evidence="19">
    <location>
        <begin position="457"/>
        <end position="619"/>
    </location>
</feature>
<feature type="transmembrane region" description="Helical" evidence="18">
    <location>
        <begin position="106"/>
        <end position="127"/>
    </location>
</feature>
<dbReference type="PANTHER" id="PTHR10846:SF8">
    <property type="entry name" value="INNER MEMBRANE PROTEIN YRBG"/>
    <property type="match status" value="1"/>
</dbReference>
<dbReference type="GeneID" id="119723681"/>
<keyword evidence="13" id="KW-0915">Sodium</keyword>
<evidence type="ECO:0000256" key="1">
    <source>
        <dbReference type="ARBA" id="ARBA00004141"/>
    </source>
</evidence>
<evidence type="ECO:0000256" key="8">
    <source>
        <dbReference type="ARBA" id="ARBA00022729"/>
    </source>
</evidence>
<keyword evidence="21" id="KW-1185">Reference proteome</keyword>
<evidence type="ECO:0000256" key="2">
    <source>
        <dbReference type="ARBA" id="ARBA00005364"/>
    </source>
</evidence>
<dbReference type="Gene3D" id="1.20.1420.30">
    <property type="entry name" value="NCX, central ion-binding region"/>
    <property type="match status" value="2"/>
</dbReference>
<sequence length="629" mass="69080">METKGLYPSLASSAQAPGGCRRAGPIAMGARRHRRRPSARWMIRTGVLLGIFAISTLYFAALGRGTSYDNAAGHSAYRSRHLLASNATGGLSAIESCDFEMQHVTGLFVVVYVIFILIFFISLAIICDDFFVPSLEVISERLELSEDVAGATFMAAGSSAPELFTSLAGVTVESDVGVGTIVGSALFNILIIIALSAALAGQVLQLDWRPLLRDSICYGVSIICFIIFSWDGIFEIYEAIVLLALYVVYIAIMKFNSSIMDLNCKRCRKGKVEPLESENSQAELGEVDKVAPTDQAFTPAAATHQKQTPHTDRKLSIISTASGGVLPRSSSSHKHIFHHVKHGELAANFASKRHSITVIHHEHPVLPAVPAKADDDKPAKQEMIEEDEIIDEELTLRPIPCLPAISMYYPDREVMQSRCGCLRYALKWLMFVISFPFMCAFTWTIPNCSNPKYKRFYVLSFTLSIVWIAVLSFAMVTLVIKVGCILNIDHYAMGIVFVAIGTSVPDALSSVLVARDGFGDMAVSNAIGSNVFDINLGLGLPFLISILIYKRPLSLLTDYEFGLLASGELLMTPHAKFGFILLGILLLTLFVFTLVRFKLNKVVGVTFVCIYVLFLIYAFLQEVVCKYVC</sequence>
<organism evidence="20 21">
    <name type="scientific">Patiria miniata</name>
    <name type="common">Bat star</name>
    <name type="synonym">Asterina miniata</name>
    <dbReference type="NCBI Taxonomy" id="46514"/>
    <lineage>
        <taxon>Eukaryota</taxon>
        <taxon>Metazoa</taxon>
        <taxon>Echinodermata</taxon>
        <taxon>Eleutherozoa</taxon>
        <taxon>Asterozoa</taxon>
        <taxon>Asteroidea</taxon>
        <taxon>Valvatacea</taxon>
        <taxon>Valvatida</taxon>
        <taxon>Asterinidae</taxon>
        <taxon>Patiria</taxon>
    </lineage>
</organism>
<feature type="region of interest" description="Disordered" evidence="17">
    <location>
        <begin position="1"/>
        <end position="32"/>
    </location>
</feature>
<dbReference type="InterPro" id="IPR004837">
    <property type="entry name" value="NaCa_Exmemb"/>
</dbReference>
<evidence type="ECO:0000256" key="13">
    <source>
        <dbReference type="ARBA" id="ARBA00023053"/>
    </source>
</evidence>
<feature type="transmembrane region" description="Helical" evidence="18">
    <location>
        <begin position="492"/>
        <end position="514"/>
    </location>
</feature>
<evidence type="ECO:0000256" key="16">
    <source>
        <dbReference type="ARBA" id="ARBA00023201"/>
    </source>
</evidence>
<dbReference type="RefSeq" id="XP_038050397.1">
    <property type="nucleotide sequence ID" value="XM_038194469.1"/>
</dbReference>
<feature type="transmembrane region" description="Helical" evidence="18">
    <location>
        <begin position="577"/>
        <end position="596"/>
    </location>
</feature>
<name>A0A913ZF35_PATMI</name>
<evidence type="ECO:0000256" key="18">
    <source>
        <dbReference type="SAM" id="Phobius"/>
    </source>
</evidence>
<dbReference type="InterPro" id="IPR044880">
    <property type="entry name" value="NCX_ion-bd_dom_sf"/>
</dbReference>
<feature type="transmembrane region" description="Helical" evidence="18">
    <location>
        <begin position="457"/>
        <end position="480"/>
    </location>
</feature>
<feature type="transmembrane region" description="Helical" evidence="18">
    <location>
        <begin position="236"/>
        <end position="256"/>
    </location>
</feature>
<dbReference type="EnsemblMetazoa" id="XM_038194469.1">
    <property type="protein sequence ID" value="XP_038050397.1"/>
    <property type="gene ID" value="LOC119723681"/>
</dbReference>
<keyword evidence="4" id="KW-0050">Antiport</keyword>
<comment type="subcellular location">
    <subcellularLocation>
        <location evidence="1">Membrane</location>
        <topology evidence="1">Multi-pass membrane protein</topology>
    </subcellularLocation>
</comment>
<dbReference type="Proteomes" id="UP000887568">
    <property type="component" value="Unplaced"/>
</dbReference>
<dbReference type="PANTHER" id="PTHR10846">
    <property type="entry name" value="SODIUM/POTASSIUM/CALCIUM EXCHANGER"/>
    <property type="match status" value="1"/>
</dbReference>
<feature type="transmembrane region" description="Helical" evidence="18">
    <location>
        <begin position="211"/>
        <end position="230"/>
    </location>
</feature>
<keyword evidence="11" id="KW-0630">Potassium</keyword>
<keyword evidence="14" id="KW-0406">Ion transport</keyword>
<dbReference type="GO" id="GO:0005262">
    <property type="term" value="F:calcium channel activity"/>
    <property type="evidence" value="ECO:0007669"/>
    <property type="project" value="TreeGrafter"/>
</dbReference>
<evidence type="ECO:0000259" key="19">
    <source>
        <dbReference type="Pfam" id="PF01699"/>
    </source>
</evidence>
<dbReference type="EnsemblMetazoa" id="XM_038194470.1">
    <property type="protein sequence ID" value="XP_038050398.1"/>
    <property type="gene ID" value="LOC119723681"/>
</dbReference>
<dbReference type="AlphaFoldDB" id="A0A913ZF35"/>
<proteinExistence type="inferred from homology"/>